<evidence type="ECO:0000313" key="7">
    <source>
        <dbReference type="EMBL" id="SJZ80131.1"/>
    </source>
</evidence>
<feature type="transmembrane region" description="Helical" evidence="6">
    <location>
        <begin position="179"/>
        <end position="199"/>
    </location>
</feature>
<dbReference type="GO" id="GO:0015086">
    <property type="term" value="F:cadmium ion transmembrane transporter activity"/>
    <property type="evidence" value="ECO:0007669"/>
    <property type="project" value="TreeGrafter"/>
</dbReference>
<dbReference type="EMBL" id="FUWW01000024">
    <property type="protein sequence ID" value="SJZ80131.1"/>
    <property type="molecule type" value="Genomic_DNA"/>
</dbReference>
<dbReference type="SUPFAM" id="SSF56784">
    <property type="entry name" value="HAD-like"/>
    <property type="match status" value="1"/>
</dbReference>
<sequence length="395" mass="43839">MSEHNHTHHHDYENCCDNHTPDNHGCGCCGEDHFNEHKKEKLTKIIISAVFFVAGYIISEFTELPSYAYLLCYLISYLMVGFDIVRDAADSVIHGKFFDENFLMSFASIGAFAIKEYTEGVAVVLLFTIGEFIQGLAVSKSRKSIDLILSQKHKTYTLPRHYDNEESRTERMITKFARIYTPAICIIAIAIVVVPPLFFKAEWHEWLHRGFAALVVGCPCAIVISIPLCYSAGIGACSKDNVFVKNTSTMDEINACDTVITYDDDKSIDDIKVLQNNGHKVIYLGKGHNDLTMIEAADIAVAVGEDCTGDAVNLADMVMINYSDSAIDDVKKNAKKIHAIAMENIYFSIGVKLIILILDVVLAKSIPMWFAIFGDIGVCLLAVANSARAISIKRK</sequence>
<gene>
    <name evidence="7" type="ORF">SAMN02745114_01644</name>
</gene>
<feature type="transmembrane region" description="Helical" evidence="6">
    <location>
        <begin position="345"/>
        <end position="363"/>
    </location>
</feature>
<dbReference type="Gene3D" id="1.20.1110.10">
    <property type="entry name" value="Calcium-transporting ATPase, transmembrane domain"/>
    <property type="match status" value="1"/>
</dbReference>
<evidence type="ECO:0000256" key="4">
    <source>
        <dbReference type="ARBA" id="ARBA00022989"/>
    </source>
</evidence>
<dbReference type="InterPro" id="IPR051014">
    <property type="entry name" value="Cation_Transport_ATPase_IB"/>
</dbReference>
<dbReference type="Proteomes" id="UP000190657">
    <property type="component" value="Unassembled WGS sequence"/>
</dbReference>
<keyword evidence="5 6" id="KW-0472">Membrane</keyword>
<accession>A0A1T4NLG6</accession>
<evidence type="ECO:0000256" key="6">
    <source>
        <dbReference type="SAM" id="Phobius"/>
    </source>
</evidence>
<reference evidence="7 8" key="1">
    <citation type="submission" date="2017-02" db="EMBL/GenBank/DDBJ databases">
        <authorList>
            <person name="Peterson S.W."/>
        </authorList>
    </citation>
    <scope>NUCLEOTIDE SEQUENCE [LARGE SCALE GENOMIC DNA]</scope>
    <source>
        <strain evidence="7 8">ATCC 51222</strain>
    </source>
</reference>
<comment type="subcellular location">
    <subcellularLocation>
        <location evidence="1">Membrane</location>
    </subcellularLocation>
</comment>
<feature type="transmembrane region" description="Helical" evidence="6">
    <location>
        <begin position="369"/>
        <end position="390"/>
    </location>
</feature>
<comment type="similarity">
    <text evidence="2">Belongs to the cation transport ATPase (P-type) (TC 3.A.3) family. Type IB subfamily.</text>
</comment>
<dbReference type="InterPro" id="IPR036412">
    <property type="entry name" value="HAD-like_sf"/>
</dbReference>
<dbReference type="SUPFAM" id="SSF81665">
    <property type="entry name" value="Calcium ATPase, transmembrane domain M"/>
    <property type="match status" value="1"/>
</dbReference>
<dbReference type="PANTHER" id="PTHR48085:SF5">
    <property type="entry name" value="CADMIUM_ZINC-TRANSPORTING ATPASE HMA4-RELATED"/>
    <property type="match status" value="1"/>
</dbReference>
<keyword evidence="8" id="KW-1185">Reference proteome</keyword>
<feature type="transmembrane region" description="Helical" evidence="6">
    <location>
        <begin position="67"/>
        <end position="85"/>
    </location>
</feature>
<proteinExistence type="inferred from homology"/>
<dbReference type="InterPro" id="IPR023214">
    <property type="entry name" value="HAD_sf"/>
</dbReference>
<dbReference type="STRING" id="290054.SAMN02745114_01644"/>
<dbReference type="InterPro" id="IPR023298">
    <property type="entry name" value="ATPase_P-typ_TM_dom_sf"/>
</dbReference>
<dbReference type="PANTHER" id="PTHR48085">
    <property type="entry name" value="CADMIUM/ZINC-TRANSPORTING ATPASE HMA2-RELATED"/>
    <property type="match status" value="1"/>
</dbReference>
<feature type="transmembrane region" description="Helical" evidence="6">
    <location>
        <begin position="211"/>
        <end position="230"/>
    </location>
</feature>
<name>A0A1T4NLG6_9FIRM</name>
<evidence type="ECO:0000256" key="2">
    <source>
        <dbReference type="ARBA" id="ARBA00006024"/>
    </source>
</evidence>
<feature type="transmembrane region" description="Helical" evidence="6">
    <location>
        <begin position="42"/>
        <end position="61"/>
    </location>
</feature>
<evidence type="ECO:0000256" key="1">
    <source>
        <dbReference type="ARBA" id="ARBA00004370"/>
    </source>
</evidence>
<dbReference type="AlphaFoldDB" id="A0A1T4NLG6"/>
<evidence type="ECO:0000256" key="3">
    <source>
        <dbReference type="ARBA" id="ARBA00022692"/>
    </source>
</evidence>
<evidence type="ECO:0000256" key="5">
    <source>
        <dbReference type="ARBA" id="ARBA00023136"/>
    </source>
</evidence>
<keyword evidence="4 6" id="KW-1133">Transmembrane helix</keyword>
<dbReference type="Gene3D" id="3.40.50.1000">
    <property type="entry name" value="HAD superfamily/HAD-like"/>
    <property type="match status" value="1"/>
</dbReference>
<dbReference type="RefSeq" id="WP_078769072.1">
    <property type="nucleotide sequence ID" value="NZ_FUWW01000024.1"/>
</dbReference>
<organism evidence="7 8">
    <name type="scientific">Eubacterium coprostanoligenes</name>
    <dbReference type="NCBI Taxonomy" id="290054"/>
    <lineage>
        <taxon>Bacteria</taxon>
        <taxon>Bacillati</taxon>
        <taxon>Bacillota</taxon>
        <taxon>Clostridia</taxon>
        <taxon>Eubacteriales</taxon>
        <taxon>Eubacteriaceae</taxon>
        <taxon>Eubacterium</taxon>
    </lineage>
</organism>
<keyword evidence="3 6" id="KW-0812">Transmembrane</keyword>
<evidence type="ECO:0000313" key="8">
    <source>
        <dbReference type="Proteomes" id="UP000190657"/>
    </source>
</evidence>
<dbReference type="GO" id="GO:0016020">
    <property type="term" value="C:membrane"/>
    <property type="evidence" value="ECO:0007669"/>
    <property type="project" value="UniProtKB-SubCell"/>
</dbReference>
<protein>
    <submittedName>
        <fullName evidence="7">ATPase, P-type (Transporting), HAD superfamily, subfamily IC</fullName>
    </submittedName>
</protein>
<dbReference type="OrthoDB" id="9813266at2"/>